<evidence type="ECO:0000313" key="1">
    <source>
        <dbReference type="EMBL" id="QYX32248.1"/>
    </source>
</evidence>
<dbReference type="Proteomes" id="UP000826540">
    <property type="component" value="Chromosome"/>
</dbReference>
<proteinExistence type="predicted"/>
<gene>
    <name evidence="1" type="ORF">K2F26_02240</name>
</gene>
<sequence length="55" mass="6363">MTDTIWLCIVLRQDDNSEFTIASFPPCLTVISYQLSVTSYHCHLLPVHWFNSYVG</sequence>
<dbReference type="RefSeq" id="WP_220610178.1">
    <property type="nucleotide sequence ID" value="NZ_CP080598.1"/>
</dbReference>
<organism evidence="1 2">
    <name type="scientific">Sphaerospermopsis torques-reginae ITEP-024</name>
    <dbReference type="NCBI Taxonomy" id="984208"/>
    <lineage>
        <taxon>Bacteria</taxon>
        <taxon>Bacillati</taxon>
        <taxon>Cyanobacteriota</taxon>
        <taxon>Cyanophyceae</taxon>
        <taxon>Nostocales</taxon>
        <taxon>Aphanizomenonaceae</taxon>
        <taxon>Sphaerospermopsis</taxon>
        <taxon>Sphaerospermopsis torques-reginae</taxon>
    </lineage>
</organism>
<protein>
    <submittedName>
        <fullName evidence="1">Uncharacterized protein</fullName>
    </submittedName>
</protein>
<name>A0ABX8X0S8_9CYAN</name>
<evidence type="ECO:0000313" key="2">
    <source>
        <dbReference type="Proteomes" id="UP000826540"/>
    </source>
</evidence>
<keyword evidence="2" id="KW-1185">Reference proteome</keyword>
<reference evidence="1 2" key="1">
    <citation type="journal article" date="2022" name="J. Am. Chem. Soc.">
        <title>Biosynthesis of Guanitoxin Enables Global Environmental Detection in Freshwater Cyanobacteria.</title>
        <authorList>
            <person name="Lima S.T."/>
            <person name="Fallon T.R."/>
            <person name="Cordoza J.L."/>
            <person name="Chekan J.R."/>
            <person name="Delbaje E."/>
            <person name="Hopiavuori A.R."/>
            <person name="Alvarenga D.O."/>
            <person name="Wood S.M."/>
            <person name="Luhavaya H."/>
            <person name="Baumgartner J.T."/>
            <person name="Dorr F.A."/>
            <person name="Etchegaray A."/>
            <person name="Pinto E."/>
            <person name="McKinnie S.M.K."/>
            <person name="Fiore M.F."/>
            <person name="Moore B.S."/>
        </authorList>
    </citation>
    <scope>NUCLEOTIDE SEQUENCE [LARGE SCALE GENOMIC DNA]</scope>
    <source>
        <strain evidence="1 2">ITEP-024</strain>
    </source>
</reference>
<accession>A0ABX8X0S8</accession>
<dbReference type="EMBL" id="CP080598">
    <property type="protein sequence ID" value="QYX32248.1"/>
    <property type="molecule type" value="Genomic_DNA"/>
</dbReference>